<feature type="compositionally biased region" description="Basic and acidic residues" evidence="1">
    <location>
        <begin position="126"/>
        <end position="135"/>
    </location>
</feature>
<name>A0AAQ3RRE1_VIGMU</name>
<sequence>MTMSDVLNDLFHLGFNFYFKETDKRRIQEIPHLVSGTLRLSIRLAFGEFIIYLIQEVLCIKHNIFGSEKPVSDAWIFELLLFCIMSHNINGKELHLQVAELLPVLSLTKYVDKTGSQSVDSPLNESRNKNTDNHF</sequence>
<evidence type="ECO:0000256" key="1">
    <source>
        <dbReference type="SAM" id="MobiDB-lite"/>
    </source>
</evidence>
<dbReference type="AlphaFoldDB" id="A0AAQ3RRE1"/>
<evidence type="ECO:0000313" key="2">
    <source>
        <dbReference type="EMBL" id="WVZ01759.1"/>
    </source>
</evidence>
<organism evidence="2 3">
    <name type="scientific">Vigna mungo</name>
    <name type="common">Black gram</name>
    <name type="synonym">Phaseolus mungo</name>
    <dbReference type="NCBI Taxonomy" id="3915"/>
    <lineage>
        <taxon>Eukaryota</taxon>
        <taxon>Viridiplantae</taxon>
        <taxon>Streptophyta</taxon>
        <taxon>Embryophyta</taxon>
        <taxon>Tracheophyta</taxon>
        <taxon>Spermatophyta</taxon>
        <taxon>Magnoliopsida</taxon>
        <taxon>eudicotyledons</taxon>
        <taxon>Gunneridae</taxon>
        <taxon>Pentapetalae</taxon>
        <taxon>rosids</taxon>
        <taxon>fabids</taxon>
        <taxon>Fabales</taxon>
        <taxon>Fabaceae</taxon>
        <taxon>Papilionoideae</taxon>
        <taxon>50 kb inversion clade</taxon>
        <taxon>NPAAA clade</taxon>
        <taxon>indigoferoid/millettioid clade</taxon>
        <taxon>Phaseoleae</taxon>
        <taxon>Vigna</taxon>
    </lineage>
</organism>
<feature type="compositionally biased region" description="Polar residues" evidence="1">
    <location>
        <begin position="114"/>
        <end position="125"/>
    </location>
</feature>
<gene>
    <name evidence="2" type="ORF">V8G54_022565</name>
</gene>
<accession>A0AAQ3RRE1</accession>
<protein>
    <submittedName>
        <fullName evidence="2">Uncharacterized protein</fullName>
    </submittedName>
</protein>
<dbReference type="EMBL" id="CP144694">
    <property type="protein sequence ID" value="WVZ01759.1"/>
    <property type="molecule type" value="Genomic_DNA"/>
</dbReference>
<feature type="region of interest" description="Disordered" evidence="1">
    <location>
        <begin position="114"/>
        <end position="135"/>
    </location>
</feature>
<evidence type="ECO:0000313" key="3">
    <source>
        <dbReference type="Proteomes" id="UP001374535"/>
    </source>
</evidence>
<reference evidence="2 3" key="1">
    <citation type="journal article" date="2023" name="Life. Sci Alliance">
        <title>Evolutionary insights into 3D genome organization and epigenetic landscape of Vigna mungo.</title>
        <authorList>
            <person name="Junaid A."/>
            <person name="Singh B."/>
            <person name="Bhatia S."/>
        </authorList>
    </citation>
    <scope>NUCLEOTIDE SEQUENCE [LARGE SCALE GENOMIC DNA]</scope>
    <source>
        <strain evidence="2">Urdbean</strain>
    </source>
</reference>
<keyword evidence="3" id="KW-1185">Reference proteome</keyword>
<dbReference type="Proteomes" id="UP001374535">
    <property type="component" value="Chromosome 7"/>
</dbReference>
<proteinExistence type="predicted"/>